<keyword evidence="1" id="KW-0472">Membrane</keyword>
<comment type="caution">
    <text evidence="2">The sequence shown here is derived from an EMBL/GenBank/DDBJ whole genome shotgun (WGS) entry which is preliminary data.</text>
</comment>
<sequence>MPTLFRLLTILAVLAGLVYGSMYALVLYVEPNKGEMTVRIPPERLNPAQ</sequence>
<name>A0ABV3WW01_9HYPH</name>
<accession>A0ABV3WW01</accession>
<reference evidence="2 3" key="1">
    <citation type="submission" date="2024-01" db="EMBL/GenBank/DDBJ databases">
        <title>New evidence supports the origin of RcGTA from prophage.</title>
        <authorList>
            <person name="Xu Y."/>
            <person name="Liu B."/>
            <person name="Chen F."/>
        </authorList>
    </citation>
    <scope>NUCLEOTIDE SEQUENCE [LARGE SCALE GENOMIC DNA]</scope>
    <source>
        <strain evidence="2 3">CBW1107-2</strain>
    </source>
</reference>
<evidence type="ECO:0000313" key="2">
    <source>
        <dbReference type="EMBL" id="MEX4008769.1"/>
    </source>
</evidence>
<keyword evidence="2" id="KW-0808">Transferase</keyword>
<keyword evidence="1" id="KW-0812">Transmembrane</keyword>
<dbReference type="RefSeq" id="WP_173189337.1">
    <property type="nucleotide sequence ID" value="NZ_JABETK010000001.1"/>
</dbReference>
<keyword evidence="1" id="KW-1133">Transmembrane helix</keyword>
<dbReference type="EMBL" id="JAZHFV010000005">
    <property type="protein sequence ID" value="MEX4008769.1"/>
    <property type="molecule type" value="Genomic_DNA"/>
</dbReference>
<evidence type="ECO:0000313" key="3">
    <source>
        <dbReference type="Proteomes" id="UP001559025"/>
    </source>
</evidence>
<keyword evidence="2" id="KW-0418">Kinase</keyword>
<dbReference type="Proteomes" id="UP001559025">
    <property type="component" value="Unassembled WGS sequence"/>
</dbReference>
<evidence type="ECO:0000256" key="1">
    <source>
        <dbReference type="SAM" id="Phobius"/>
    </source>
</evidence>
<organism evidence="2 3">
    <name type="scientific">Neoaquamicrobium sediminum</name>
    <dbReference type="NCBI Taxonomy" id="1849104"/>
    <lineage>
        <taxon>Bacteria</taxon>
        <taxon>Pseudomonadati</taxon>
        <taxon>Pseudomonadota</taxon>
        <taxon>Alphaproteobacteria</taxon>
        <taxon>Hyphomicrobiales</taxon>
        <taxon>Phyllobacteriaceae</taxon>
        <taxon>Neoaquamicrobium</taxon>
    </lineage>
</organism>
<protein>
    <submittedName>
        <fullName evidence="2">Histidine kinase</fullName>
    </submittedName>
</protein>
<keyword evidence="3" id="KW-1185">Reference proteome</keyword>
<gene>
    <name evidence="2" type="ORF">V1479_15755</name>
</gene>
<feature type="transmembrane region" description="Helical" evidence="1">
    <location>
        <begin position="6"/>
        <end position="29"/>
    </location>
</feature>
<proteinExistence type="predicted"/>
<dbReference type="GO" id="GO:0016301">
    <property type="term" value="F:kinase activity"/>
    <property type="evidence" value="ECO:0007669"/>
    <property type="project" value="UniProtKB-KW"/>
</dbReference>